<comment type="similarity">
    <text evidence="2">Belongs to the GTP cyclohydrolase I type 2/NIF3 family.</text>
</comment>
<evidence type="ECO:0000256" key="2">
    <source>
        <dbReference type="ARBA" id="ARBA00006964"/>
    </source>
</evidence>
<dbReference type="EMBL" id="JAJVDC020000147">
    <property type="protein sequence ID" value="KAL1621684.1"/>
    <property type="molecule type" value="Genomic_DNA"/>
</dbReference>
<feature type="region of interest" description="Disordered" evidence="5">
    <location>
        <begin position="134"/>
        <end position="158"/>
    </location>
</feature>
<dbReference type="Gene3D" id="3.40.1390.30">
    <property type="entry name" value="NIF3 (NGG1p interacting factor 3)-like"/>
    <property type="match status" value="2"/>
</dbReference>
<dbReference type="SUPFAM" id="SSF50249">
    <property type="entry name" value="Nucleic acid-binding proteins"/>
    <property type="match status" value="1"/>
</dbReference>
<keyword evidence="4" id="KW-0687">Ribonucleoprotein</keyword>
<dbReference type="InterPro" id="IPR002678">
    <property type="entry name" value="DUF34/NIF3"/>
</dbReference>
<dbReference type="InterPro" id="IPR036069">
    <property type="entry name" value="DUF34/NIF3_sf"/>
</dbReference>
<evidence type="ECO:0000256" key="1">
    <source>
        <dbReference type="ARBA" id="ARBA00005943"/>
    </source>
</evidence>
<proteinExistence type="inferred from homology"/>
<feature type="compositionally biased region" description="Polar residues" evidence="5">
    <location>
        <begin position="134"/>
        <end position="157"/>
    </location>
</feature>
<evidence type="ECO:0000313" key="6">
    <source>
        <dbReference type="EMBL" id="KAL1621684.1"/>
    </source>
</evidence>
<dbReference type="Pfam" id="PF01784">
    <property type="entry name" value="DUF34_NIF3"/>
    <property type="match status" value="1"/>
</dbReference>
<dbReference type="Pfam" id="PF01200">
    <property type="entry name" value="Ribosomal_S28e"/>
    <property type="match status" value="1"/>
</dbReference>
<feature type="region of interest" description="Disordered" evidence="5">
    <location>
        <begin position="381"/>
        <end position="401"/>
    </location>
</feature>
<dbReference type="InterPro" id="IPR000289">
    <property type="entry name" value="Ribosomal_eS28"/>
</dbReference>
<comment type="similarity">
    <text evidence="1">Belongs to the eukaryotic ribosomal protein eS28 family.</text>
</comment>
<evidence type="ECO:0000256" key="4">
    <source>
        <dbReference type="ARBA" id="ARBA00023274"/>
    </source>
</evidence>
<dbReference type="PROSITE" id="PS00961">
    <property type="entry name" value="RIBOSOMAL_S28E"/>
    <property type="match status" value="1"/>
</dbReference>
<organism evidence="6 7">
    <name type="scientific">Neofusicoccum ribis</name>
    <dbReference type="NCBI Taxonomy" id="45134"/>
    <lineage>
        <taxon>Eukaryota</taxon>
        <taxon>Fungi</taxon>
        <taxon>Dikarya</taxon>
        <taxon>Ascomycota</taxon>
        <taxon>Pezizomycotina</taxon>
        <taxon>Dothideomycetes</taxon>
        <taxon>Dothideomycetes incertae sedis</taxon>
        <taxon>Botryosphaeriales</taxon>
        <taxon>Botryosphaeriaceae</taxon>
        <taxon>Neofusicoccum</taxon>
    </lineage>
</organism>
<name>A0ABR3SIS4_9PEZI</name>
<dbReference type="PANTHER" id="PTHR13799:SF13">
    <property type="entry name" value="NIF3-LIKE PROTEIN 1"/>
    <property type="match status" value="1"/>
</dbReference>
<dbReference type="Proteomes" id="UP001521116">
    <property type="component" value="Unassembled WGS sequence"/>
</dbReference>
<evidence type="ECO:0000313" key="7">
    <source>
        <dbReference type="Proteomes" id="UP001521116"/>
    </source>
</evidence>
<dbReference type="Gene3D" id="2.40.50.140">
    <property type="entry name" value="Nucleic acid-binding proteins"/>
    <property type="match status" value="1"/>
</dbReference>
<evidence type="ECO:0000256" key="5">
    <source>
        <dbReference type="SAM" id="MobiDB-lite"/>
    </source>
</evidence>
<gene>
    <name evidence="6" type="ORF">SLS56_009082</name>
</gene>
<dbReference type="NCBIfam" id="TIGR00486">
    <property type="entry name" value="YbgI_SA1388"/>
    <property type="match status" value="1"/>
</dbReference>
<sequence>MAATVTSAPFSRAVVNAMRKLYPEALADRSWDNTGLLLEAPFDPHRRNKNSILLTVDLTKAVADEAIEQNASIVVAYHPIIFRGLKALTLANSQQQSLLRLASKGISVYCPHTAVDAAPGGLGDWLADIVTGTPADSSEQSSIKSEAQPSPLPTGSSDDPFVEKKSLYSLRHHPSKSGSSFQLGGLKLGKTAHTRQAITPVTGVPGVEGAGMGRIVRFEKPQSLTSIIERIGEGLGDPKGFPIAIPQGSSVDEIQISSVGICAGSGGSLFSGIDVDLLFTGELSHHEALAAIEKGQVVVTLFHSNTERGYLHNIMKDQLLEAVRDEWEYLRAEEKGKPGLEDAEIEALDDASIEVEVSDRDRDPYGIIIAQEHERLNDDTRLQPRPTTELRTSHEPTHNTKMESAKVPVKLVKVTRVLGRTGSRGGVTQVRVEFMDDTTRSIIRNVKGPVRENDILCLLESEREARRLR</sequence>
<comment type="caution">
    <text evidence="6">The sequence shown here is derived from an EMBL/GenBank/DDBJ whole genome shotgun (WGS) entry which is preliminary data.</text>
</comment>
<dbReference type="InterPro" id="IPR028626">
    <property type="entry name" value="Ribosomal_eS28_CS"/>
</dbReference>
<dbReference type="PANTHER" id="PTHR13799">
    <property type="entry name" value="NGG1 INTERACTING FACTOR 3"/>
    <property type="match status" value="1"/>
</dbReference>
<feature type="compositionally biased region" description="Basic and acidic residues" evidence="5">
    <location>
        <begin position="391"/>
        <end position="401"/>
    </location>
</feature>
<evidence type="ECO:0000256" key="3">
    <source>
        <dbReference type="ARBA" id="ARBA00022980"/>
    </source>
</evidence>
<protein>
    <submittedName>
        <fullName evidence="6">Uncharacterized protein</fullName>
    </submittedName>
</protein>
<accession>A0ABR3SIS4</accession>
<dbReference type="CDD" id="cd04457">
    <property type="entry name" value="S1_S28E"/>
    <property type="match status" value="1"/>
</dbReference>
<reference evidence="6 7" key="1">
    <citation type="submission" date="2024-02" db="EMBL/GenBank/DDBJ databases">
        <title>De novo assembly and annotation of 12 fungi associated with fruit tree decline syndrome in Ontario, Canada.</title>
        <authorList>
            <person name="Sulman M."/>
            <person name="Ellouze W."/>
            <person name="Ilyukhin E."/>
        </authorList>
    </citation>
    <scope>NUCLEOTIDE SEQUENCE [LARGE SCALE GENOMIC DNA]</scope>
    <source>
        <strain evidence="6 7">M1-105</strain>
    </source>
</reference>
<keyword evidence="7" id="KW-1185">Reference proteome</keyword>
<dbReference type="SUPFAM" id="SSF102705">
    <property type="entry name" value="NIF3 (NGG1p interacting factor 3)-like"/>
    <property type="match status" value="1"/>
</dbReference>
<keyword evidence="3" id="KW-0689">Ribosomal protein</keyword>
<dbReference type="InterPro" id="IPR012340">
    <property type="entry name" value="NA-bd_OB-fold"/>
</dbReference>